<feature type="domain" description="Protein kinase" evidence="1">
    <location>
        <begin position="34"/>
        <end position="317"/>
    </location>
</feature>
<evidence type="ECO:0000259" key="1">
    <source>
        <dbReference type="PROSITE" id="PS50011"/>
    </source>
</evidence>
<name>A0A085MBN3_9BILA</name>
<dbReference type="InterPro" id="IPR050235">
    <property type="entry name" value="CK1_Ser-Thr_kinase"/>
</dbReference>
<dbReference type="EMBL" id="KL363206">
    <property type="protein sequence ID" value="KFD54629.1"/>
    <property type="molecule type" value="Genomic_DNA"/>
</dbReference>
<dbReference type="GO" id="GO:0005524">
    <property type="term" value="F:ATP binding"/>
    <property type="evidence" value="ECO:0007669"/>
    <property type="project" value="InterPro"/>
</dbReference>
<dbReference type="Pfam" id="PF00069">
    <property type="entry name" value="Pkinase"/>
    <property type="match status" value="1"/>
</dbReference>
<dbReference type="PROSITE" id="PS50011">
    <property type="entry name" value="PROTEIN_KINASE_DOM"/>
    <property type="match status" value="1"/>
</dbReference>
<dbReference type="GO" id="GO:0004672">
    <property type="term" value="F:protein kinase activity"/>
    <property type="evidence" value="ECO:0007669"/>
    <property type="project" value="InterPro"/>
</dbReference>
<dbReference type="AlphaFoldDB" id="A0A085MBN3"/>
<evidence type="ECO:0000313" key="2">
    <source>
        <dbReference type="EMBL" id="KFD54629.1"/>
    </source>
</evidence>
<dbReference type="PANTHER" id="PTHR11909">
    <property type="entry name" value="CASEIN KINASE-RELATED"/>
    <property type="match status" value="1"/>
</dbReference>
<dbReference type="Gene3D" id="1.10.510.10">
    <property type="entry name" value="Transferase(Phosphotransferase) domain 1"/>
    <property type="match status" value="1"/>
</dbReference>
<dbReference type="InterPro" id="IPR011009">
    <property type="entry name" value="Kinase-like_dom_sf"/>
</dbReference>
<accession>A0A085MBN3</accession>
<gene>
    <name evidence="2" type="ORF">M513_04574</name>
</gene>
<reference evidence="2 3" key="1">
    <citation type="journal article" date="2014" name="Nat. Genet.">
        <title>Genome and transcriptome of the porcine whipworm Trichuris suis.</title>
        <authorList>
            <person name="Jex A.R."/>
            <person name="Nejsum P."/>
            <person name="Schwarz E.M."/>
            <person name="Hu L."/>
            <person name="Young N.D."/>
            <person name="Hall R.S."/>
            <person name="Korhonen P.K."/>
            <person name="Liao S."/>
            <person name="Thamsborg S."/>
            <person name="Xia J."/>
            <person name="Xu P."/>
            <person name="Wang S."/>
            <person name="Scheerlinck J.P."/>
            <person name="Hofmann A."/>
            <person name="Sternberg P.W."/>
            <person name="Wang J."/>
            <person name="Gasser R.B."/>
        </authorList>
    </citation>
    <scope>NUCLEOTIDE SEQUENCE [LARGE SCALE GENOMIC DNA]</scope>
    <source>
        <strain evidence="2">DCEP-RM93M</strain>
    </source>
</reference>
<dbReference type="SUPFAM" id="SSF56112">
    <property type="entry name" value="Protein kinase-like (PK-like)"/>
    <property type="match status" value="1"/>
</dbReference>
<keyword evidence="3" id="KW-1185">Reference proteome</keyword>
<evidence type="ECO:0000313" key="3">
    <source>
        <dbReference type="Proteomes" id="UP000030764"/>
    </source>
</evidence>
<proteinExistence type="predicted"/>
<organism evidence="2 3">
    <name type="scientific">Trichuris suis</name>
    <name type="common">pig whipworm</name>
    <dbReference type="NCBI Taxonomy" id="68888"/>
    <lineage>
        <taxon>Eukaryota</taxon>
        <taxon>Metazoa</taxon>
        <taxon>Ecdysozoa</taxon>
        <taxon>Nematoda</taxon>
        <taxon>Enoplea</taxon>
        <taxon>Dorylaimia</taxon>
        <taxon>Trichinellida</taxon>
        <taxon>Trichuridae</taxon>
        <taxon>Trichuris</taxon>
    </lineage>
</organism>
<dbReference type="InterPro" id="IPR000719">
    <property type="entry name" value="Prot_kinase_dom"/>
</dbReference>
<sequence length="317" mass="36944">MEKDKCIACSSDLVKTFPWIVPRLEGVKTVNGEWKIQNKVKTNDYVTVFKVTAINSSLTGYMKAEYTEHKSNVLEMEVYILNQLERHTNFCTLQAYDTSEDIRYIVTGPVGKSLREVMHQLPGKHFTNGTILRIGIQCVDAIAALHYIGYVHRNITPDNLIIDVDMANAQIVRIWHFVTARRHVDENGEIRKPRSKLRCRGDYNYASVAVQEGRDSGRVDDLWSLMYTLSEFYNGKLPWRGHCSAHVLRWKQFISMQRLFRNAPYEIGFIIAHLSDLKYQDEPNYDWIIGMFETAMQRCNISHEKQFDWQQLNCSHK</sequence>
<protein>
    <recommendedName>
        <fullName evidence="1">Protein kinase domain-containing protein</fullName>
    </recommendedName>
</protein>
<dbReference type="Proteomes" id="UP000030764">
    <property type="component" value="Unassembled WGS sequence"/>
</dbReference>
<dbReference type="SMART" id="SM00220">
    <property type="entry name" value="S_TKc"/>
    <property type="match status" value="1"/>
</dbReference>